<proteinExistence type="predicted"/>
<feature type="transmembrane region" description="Helical" evidence="5">
    <location>
        <begin position="360"/>
        <end position="380"/>
    </location>
</feature>
<feature type="transmembrane region" description="Helical" evidence="5">
    <location>
        <begin position="202"/>
        <end position="223"/>
    </location>
</feature>
<dbReference type="InterPro" id="IPR024041">
    <property type="entry name" value="NH4_transpt_AmtB-like_dom"/>
</dbReference>
<name>A0ABN8R8P7_9CNID</name>
<keyword evidence="3 5" id="KW-1133">Transmembrane helix</keyword>
<dbReference type="SUPFAM" id="SSF111352">
    <property type="entry name" value="Ammonium transporter"/>
    <property type="match status" value="1"/>
</dbReference>
<sequence length="497" mass="53883">MKFCIVAALFQILIIILYGALVEYGDHALPPHKRKGANQNASASNPSLEVNDVTVYYPNIKVRGLYLFFFFYERGFTGTVGGRRVMRWPIPHGWIWLNSATWLIKFFFVLPVFQDVHVMIYIGFGFLMTFLKKYGYGAVGYNFFIAALITQWGTIISGCFNQIYAEGHSHIELSIQSLVTAEFAAATVLITYGAVLGKVSRLQLLVIGVLEIIFYAINELIAVEFLKFSDAGGSIIIHAFGAYFGLALSRTLYTKKALDSPKEGSNYHSDLFAMIGTVFLWMYWPSFNAALVAPDYVAQHRSVINTYFSLAAACVTTFALSPVFQREGGKWRLSMVHVQNATLAGGVAIGTASNMSISPWGALLIGCCAGALSTVGYAYVTPFLTKYTKTHDTCGVNNLHGMPGILGAIAGAIAAANANADKYGYDGMYNIWPGMAPEKNSTEHLKLMNLGVTVSGDGRSAKAQAGYQIAGLAVALGIAVIGGIVTGKIFVVVQSNL</sequence>
<dbReference type="PANTHER" id="PTHR11730:SF60">
    <property type="entry name" value="RH50, ISOFORM D"/>
    <property type="match status" value="1"/>
</dbReference>
<keyword evidence="2 5" id="KW-0812">Transmembrane</keyword>
<dbReference type="PANTHER" id="PTHR11730">
    <property type="entry name" value="AMMONIUM TRANSPORTER"/>
    <property type="match status" value="1"/>
</dbReference>
<gene>
    <name evidence="7" type="ORF">PEVE_00009576</name>
</gene>
<evidence type="ECO:0000256" key="5">
    <source>
        <dbReference type="SAM" id="Phobius"/>
    </source>
</evidence>
<evidence type="ECO:0000256" key="4">
    <source>
        <dbReference type="ARBA" id="ARBA00023136"/>
    </source>
</evidence>
<evidence type="ECO:0000256" key="1">
    <source>
        <dbReference type="ARBA" id="ARBA00004141"/>
    </source>
</evidence>
<feature type="transmembrane region" description="Helical" evidence="5">
    <location>
        <begin position="469"/>
        <end position="493"/>
    </location>
</feature>
<evidence type="ECO:0000256" key="3">
    <source>
        <dbReference type="ARBA" id="ARBA00022989"/>
    </source>
</evidence>
<comment type="caution">
    <text evidence="7">The sequence shown here is derived from an EMBL/GenBank/DDBJ whole genome shotgun (WGS) entry which is preliminary data.</text>
</comment>
<feature type="transmembrane region" description="Helical" evidence="5">
    <location>
        <begin position="143"/>
        <end position="163"/>
    </location>
</feature>
<evidence type="ECO:0000313" key="7">
    <source>
        <dbReference type="EMBL" id="CAH3174465.1"/>
    </source>
</evidence>
<reference evidence="7 8" key="1">
    <citation type="submission" date="2022-05" db="EMBL/GenBank/DDBJ databases">
        <authorList>
            <consortium name="Genoscope - CEA"/>
            <person name="William W."/>
        </authorList>
    </citation>
    <scope>NUCLEOTIDE SEQUENCE [LARGE SCALE GENOMIC DNA]</scope>
</reference>
<dbReference type="InterPro" id="IPR029020">
    <property type="entry name" value="Ammonium/urea_transptr"/>
</dbReference>
<evidence type="ECO:0000259" key="6">
    <source>
        <dbReference type="Pfam" id="PF00909"/>
    </source>
</evidence>
<keyword evidence="8" id="KW-1185">Reference proteome</keyword>
<evidence type="ECO:0000256" key="2">
    <source>
        <dbReference type="ARBA" id="ARBA00022692"/>
    </source>
</evidence>
<feature type="transmembrane region" description="Helical" evidence="5">
    <location>
        <begin position="116"/>
        <end position="131"/>
    </location>
</feature>
<comment type="subcellular location">
    <subcellularLocation>
        <location evidence="1">Membrane</location>
        <topology evidence="1">Multi-pass membrane protein</topology>
    </subcellularLocation>
</comment>
<dbReference type="Gene3D" id="1.10.3430.10">
    <property type="entry name" value="Ammonium transporter AmtB like domains"/>
    <property type="match status" value="1"/>
</dbReference>
<evidence type="ECO:0000313" key="8">
    <source>
        <dbReference type="Proteomes" id="UP001159427"/>
    </source>
</evidence>
<dbReference type="Pfam" id="PF00909">
    <property type="entry name" value="Ammonium_transp"/>
    <property type="match status" value="1"/>
</dbReference>
<protein>
    <recommendedName>
        <fullName evidence="6">Ammonium transporter AmtB-like domain-containing protein</fullName>
    </recommendedName>
</protein>
<feature type="domain" description="Ammonium transporter AmtB-like" evidence="6">
    <location>
        <begin position="109"/>
        <end position="491"/>
    </location>
</feature>
<accession>A0ABN8R8P7</accession>
<keyword evidence="4 5" id="KW-0472">Membrane</keyword>
<feature type="transmembrane region" description="Helical" evidence="5">
    <location>
        <begin position="265"/>
        <end position="284"/>
    </location>
</feature>
<organism evidence="7 8">
    <name type="scientific">Porites evermanni</name>
    <dbReference type="NCBI Taxonomy" id="104178"/>
    <lineage>
        <taxon>Eukaryota</taxon>
        <taxon>Metazoa</taxon>
        <taxon>Cnidaria</taxon>
        <taxon>Anthozoa</taxon>
        <taxon>Hexacorallia</taxon>
        <taxon>Scleractinia</taxon>
        <taxon>Fungiina</taxon>
        <taxon>Poritidae</taxon>
        <taxon>Porites</taxon>
    </lineage>
</organism>
<dbReference type="Proteomes" id="UP001159427">
    <property type="component" value="Unassembled WGS sequence"/>
</dbReference>
<feature type="transmembrane region" description="Helical" evidence="5">
    <location>
        <begin position="235"/>
        <end position="253"/>
    </location>
</feature>
<feature type="transmembrane region" description="Helical" evidence="5">
    <location>
        <begin position="336"/>
        <end position="354"/>
    </location>
</feature>
<feature type="transmembrane region" description="Helical" evidence="5">
    <location>
        <begin position="304"/>
        <end position="324"/>
    </location>
</feature>
<feature type="transmembrane region" description="Helical" evidence="5">
    <location>
        <begin position="175"/>
        <end position="195"/>
    </location>
</feature>
<dbReference type="EMBL" id="CALNXI010001666">
    <property type="protein sequence ID" value="CAH3174465.1"/>
    <property type="molecule type" value="Genomic_DNA"/>
</dbReference>